<evidence type="ECO:0000313" key="1">
    <source>
        <dbReference type="EMBL" id="SPJ93220.1"/>
    </source>
</evidence>
<keyword evidence="2" id="KW-1185">Reference proteome</keyword>
<reference evidence="1" key="1">
    <citation type="submission" date="2018-03" db="EMBL/GenBank/DDBJ databases">
        <authorList>
            <person name="Guldener U."/>
        </authorList>
    </citation>
    <scope>NUCLEOTIDE SEQUENCE</scope>
</reference>
<dbReference type="Proteomes" id="UP001187734">
    <property type="component" value="Unassembled WGS sequence"/>
</dbReference>
<gene>
    <name evidence="1" type="ORF">FTOL_13826</name>
</gene>
<sequence length="33" mass="3522">MTALADANSVGLVRTNLVCEDDDTWTGGQEKPN</sequence>
<proteinExistence type="predicted"/>
<organism evidence="1 2">
    <name type="scientific">Fusarium torulosum</name>
    <dbReference type="NCBI Taxonomy" id="33205"/>
    <lineage>
        <taxon>Eukaryota</taxon>
        <taxon>Fungi</taxon>
        <taxon>Dikarya</taxon>
        <taxon>Ascomycota</taxon>
        <taxon>Pezizomycotina</taxon>
        <taxon>Sordariomycetes</taxon>
        <taxon>Hypocreomycetidae</taxon>
        <taxon>Hypocreales</taxon>
        <taxon>Nectriaceae</taxon>
        <taxon>Fusarium</taxon>
    </lineage>
</organism>
<evidence type="ECO:0000313" key="2">
    <source>
        <dbReference type="Proteomes" id="UP001187734"/>
    </source>
</evidence>
<comment type="caution">
    <text evidence="1">The sequence shown here is derived from an EMBL/GenBank/DDBJ whole genome shotgun (WGS) entry which is preliminary data.</text>
</comment>
<dbReference type="EMBL" id="ONZP01001088">
    <property type="protein sequence ID" value="SPJ93220.1"/>
    <property type="molecule type" value="Genomic_DNA"/>
</dbReference>
<dbReference type="AlphaFoldDB" id="A0AAE8MN66"/>
<name>A0AAE8MN66_9HYPO</name>
<protein>
    <submittedName>
        <fullName evidence="1">Uncharacterized protein</fullName>
    </submittedName>
</protein>
<accession>A0AAE8MN66</accession>